<protein>
    <recommendedName>
        <fullName evidence="3">G domain-containing protein</fullName>
    </recommendedName>
</protein>
<evidence type="ECO:0000313" key="1">
    <source>
        <dbReference type="EMBL" id="KAA8493208.1"/>
    </source>
</evidence>
<reference evidence="2" key="1">
    <citation type="journal article" date="2019" name="Nat. Commun.">
        <title>Expansion of phycobilisome linker gene families in mesophilic red algae.</title>
        <authorList>
            <person name="Lee J."/>
            <person name="Kim D."/>
            <person name="Bhattacharya D."/>
            <person name="Yoon H.S."/>
        </authorList>
    </citation>
    <scope>NUCLEOTIDE SEQUENCE [LARGE SCALE GENOMIC DNA]</scope>
    <source>
        <strain evidence="2">CCMP 1328</strain>
    </source>
</reference>
<dbReference type="Proteomes" id="UP000324585">
    <property type="component" value="Unassembled WGS sequence"/>
</dbReference>
<dbReference type="AlphaFoldDB" id="A0A5J4YPH0"/>
<proteinExistence type="predicted"/>
<name>A0A5J4YPH0_PORPP</name>
<dbReference type="Gene3D" id="3.40.50.300">
    <property type="entry name" value="P-loop containing nucleotide triphosphate hydrolases"/>
    <property type="match status" value="1"/>
</dbReference>
<dbReference type="InterPro" id="IPR027417">
    <property type="entry name" value="P-loop_NTPase"/>
</dbReference>
<accession>A0A5J4YPH0</accession>
<dbReference type="OrthoDB" id="10650523at2759"/>
<dbReference type="PANTHER" id="PTHR47825">
    <property type="entry name" value="AAA_23 DOMAIN-CONTAINING PROTEIN"/>
    <property type="match status" value="1"/>
</dbReference>
<dbReference type="CDD" id="cd00882">
    <property type="entry name" value="Ras_like_GTPase"/>
    <property type="match status" value="1"/>
</dbReference>
<dbReference type="SUPFAM" id="SSF52540">
    <property type="entry name" value="P-loop containing nucleoside triphosphate hydrolases"/>
    <property type="match status" value="1"/>
</dbReference>
<dbReference type="PANTHER" id="PTHR47825:SF1">
    <property type="entry name" value="G DOMAIN-CONTAINING PROTEIN-RELATED"/>
    <property type="match status" value="1"/>
</dbReference>
<evidence type="ECO:0000313" key="2">
    <source>
        <dbReference type="Proteomes" id="UP000324585"/>
    </source>
</evidence>
<organism evidence="1 2">
    <name type="scientific">Porphyridium purpureum</name>
    <name type="common">Red alga</name>
    <name type="synonym">Porphyridium cruentum</name>
    <dbReference type="NCBI Taxonomy" id="35688"/>
    <lineage>
        <taxon>Eukaryota</taxon>
        <taxon>Rhodophyta</taxon>
        <taxon>Bangiophyceae</taxon>
        <taxon>Porphyridiales</taxon>
        <taxon>Porphyridiaceae</taxon>
        <taxon>Porphyridium</taxon>
    </lineage>
</organism>
<evidence type="ECO:0008006" key="3">
    <source>
        <dbReference type="Google" id="ProtNLM"/>
    </source>
</evidence>
<sequence>MVQVVPVIVGGALLKGLSVYDLGRGFKLNIQSGEEAFKRRAFKVDSGRTVFKTAKHASVFCEIMDSDDKIKEHMEIPGQLSVSYGPLIFGAGSGTYLSQSVQTSRRSTLRYRSRVCHSFAEIKQGDKGVLEPVSDLASMLMPNGCGNDNVADRYGTKFVDQIFFGCQLDVQFSVTSSEDTDLSDIMAQLKRAICVGHLSVDFSANFSRRNEECSDQLLLDISATASGVNFVCPATPNLEEAMKLIEDFNAESKALQKCADQDLEDLTHTDRMTVVGFSLANIANHLTQLSRAEASLLDEKMQTVGDCLAVASLWKTRLKSAKMERHTVHGYSARERELVLRPYEKQVDTEIARLEKKLTECWEYRKLPLAELVGREPPTKEIPKLDLGGGEENILHGYIGSGFISSPVRLWNSVEEVHYDYEGFTLRSDDGKVKPWMAGRLPEPNEQVRVIVAAAETPEKLWLEVQIANHVIDPDVLVTHCQIDSIAPYYDPTKGELFLPEHVRRQVEDYKTRNAVPSFRNKTMVFLGGQGSGKTRLHKMLTGDIGMTSYATQACTSTRVSAQARGPAKELRIVDTPGLGKSIAFDEAMEIRKALITGNVTQIVMIAPLPTTRRAEDFIARIHGSSLDSIMNCDTFKKDKDGIDVTMLKRESSNEPLKRTQVFLVLTHGDAHVSKIKELARLEGKGPFFQCREFVDQVRSRFPFVGPVAIVGPEVSVTWMYDTIVALAGYAKDWNTNYEIPLFECFREFPMYIPKPRHEDLEEILFHARSEISARAALAREEISAAVNQTDDDRGETNISENYVAMAGPTIDVLFKFLDDSFDDCAMEATAKLVGVLLDELWLDASNEDEMNARITVLNYVKQVLATDLIAVRGDIARQYPVDGSTAVYKACPYCNAIFFKATGCDRLGICGTVLKHDQGHDMPLDTPYRYEYTEDRSDPLRPVRGLKILIGQGDDLADRNVWHLRCMFRVTQRKIQEFFGQDLGDTDLMSGTHRESFPGEWGCGREIDWANARTVPHDELLSMRLVPADEVEEALEESESRSSRGTSLFRRWVRGEESLPRSSRLVNKSKKKNAYE</sequence>
<dbReference type="EMBL" id="VRMN01000007">
    <property type="protein sequence ID" value="KAA8493208.1"/>
    <property type="molecule type" value="Genomic_DNA"/>
</dbReference>
<comment type="caution">
    <text evidence="1">The sequence shown here is derived from an EMBL/GenBank/DDBJ whole genome shotgun (WGS) entry which is preliminary data.</text>
</comment>
<gene>
    <name evidence="1" type="ORF">FVE85_8653</name>
</gene>
<keyword evidence="2" id="KW-1185">Reference proteome</keyword>